<keyword evidence="1" id="KW-1133">Transmembrane helix</keyword>
<dbReference type="RefSeq" id="WP_069636166.1">
    <property type="nucleotide sequence ID" value="NZ_JXKZ01000013.1"/>
</dbReference>
<dbReference type="STRING" id="903983.BCR23_12665"/>
<feature type="transmembrane region" description="Helical" evidence="1">
    <location>
        <begin position="107"/>
        <end position="128"/>
    </location>
</feature>
<sequence>MSKEFHLKKALVLTMFSIYLLTFFLIQNSMLNLITNFSDFALEFKNFYLLVSILFIVFFNRYSMNQIVVLVGMFIPLFITRIVAGASPLLELLIIVSSLKCVSLKNIIKTIYVTQVLSFTVILLLFFMSVIPDRIVIRDGVTRTSLGFWHPNTVGLMLLCIFILSIFSENKFSRLLFKLILFNAISVTVYGLTNSRTSFILVLSVSILVLVQHFFKENNIIFLNTRWFTPSVLLLLLFLSYFASLLYSKGNSQLIELNALVSNRISLGSKFLNEYSLTLFGQKVEYNSLNYLVQEIIGFQYRVLDNVYLKYLLNFGLISTCLLVWYLYKISSVLKSNYLKAWNTYLFIFLIFGLMEQSAFSYGTNFFLFFGVILLNGKENEEFIK</sequence>
<protein>
    <recommendedName>
        <fullName evidence="4">Polymerase</fullName>
    </recommendedName>
</protein>
<accession>A0A1E5GPS7</accession>
<reference evidence="3" key="1">
    <citation type="submission" date="2016-09" db="EMBL/GenBank/DDBJ databases">
        <authorList>
            <person name="Gulvik C.A."/>
        </authorList>
    </citation>
    <scope>NUCLEOTIDE SEQUENCE [LARGE SCALE GENOMIC DNA]</scope>
    <source>
        <strain evidence="3">LMG 26306</strain>
    </source>
</reference>
<feature type="transmembrane region" description="Helical" evidence="1">
    <location>
        <begin position="308"/>
        <end position="328"/>
    </location>
</feature>
<evidence type="ECO:0000313" key="3">
    <source>
        <dbReference type="Proteomes" id="UP000094764"/>
    </source>
</evidence>
<dbReference type="EMBL" id="MIKB01000019">
    <property type="protein sequence ID" value="OEG14679.1"/>
    <property type="molecule type" value="Genomic_DNA"/>
</dbReference>
<keyword evidence="3" id="KW-1185">Reference proteome</keyword>
<organism evidence="2 3">
    <name type="scientific">Enterococcus quebecensis</name>
    <dbReference type="NCBI Taxonomy" id="903983"/>
    <lineage>
        <taxon>Bacteria</taxon>
        <taxon>Bacillati</taxon>
        <taxon>Bacillota</taxon>
        <taxon>Bacilli</taxon>
        <taxon>Lactobacillales</taxon>
        <taxon>Enterococcaceae</taxon>
        <taxon>Enterococcus</taxon>
    </lineage>
</organism>
<proteinExistence type="predicted"/>
<feature type="transmembrane region" description="Helical" evidence="1">
    <location>
        <begin position="148"/>
        <end position="168"/>
    </location>
</feature>
<dbReference type="AlphaFoldDB" id="A0A1E5GPS7"/>
<feature type="transmembrane region" description="Helical" evidence="1">
    <location>
        <begin position="198"/>
        <end position="215"/>
    </location>
</feature>
<feature type="transmembrane region" description="Helical" evidence="1">
    <location>
        <begin position="337"/>
        <end position="354"/>
    </location>
</feature>
<dbReference type="Proteomes" id="UP000094764">
    <property type="component" value="Unassembled WGS sequence"/>
</dbReference>
<keyword evidence="1" id="KW-0472">Membrane</keyword>
<evidence type="ECO:0000313" key="2">
    <source>
        <dbReference type="EMBL" id="OEG14679.1"/>
    </source>
</evidence>
<comment type="caution">
    <text evidence="2">The sequence shown here is derived from an EMBL/GenBank/DDBJ whole genome shotgun (WGS) entry which is preliminary data.</text>
</comment>
<keyword evidence="1" id="KW-0812">Transmembrane</keyword>
<dbReference type="OrthoDB" id="2000069at2"/>
<gene>
    <name evidence="2" type="ORF">BCR23_12665</name>
</gene>
<feature type="transmembrane region" description="Helical" evidence="1">
    <location>
        <begin position="175"/>
        <end position="192"/>
    </location>
</feature>
<feature type="transmembrane region" description="Helical" evidence="1">
    <location>
        <begin position="6"/>
        <end position="26"/>
    </location>
</feature>
<evidence type="ECO:0008006" key="4">
    <source>
        <dbReference type="Google" id="ProtNLM"/>
    </source>
</evidence>
<evidence type="ECO:0000256" key="1">
    <source>
        <dbReference type="SAM" id="Phobius"/>
    </source>
</evidence>
<feature type="transmembrane region" description="Helical" evidence="1">
    <location>
        <begin position="47"/>
        <end position="64"/>
    </location>
</feature>
<name>A0A1E5GPS7_9ENTE</name>
<feature type="transmembrane region" description="Helical" evidence="1">
    <location>
        <begin position="70"/>
        <end position="95"/>
    </location>
</feature>
<feature type="transmembrane region" description="Helical" evidence="1">
    <location>
        <begin position="227"/>
        <end position="247"/>
    </location>
</feature>